<reference evidence="3" key="1">
    <citation type="journal article" date="2020" name="Stud. Mycol.">
        <title>101 Dothideomycetes genomes: a test case for predicting lifestyles and emergence of pathogens.</title>
        <authorList>
            <person name="Haridas S."/>
            <person name="Albert R."/>
            <person name="Binder M."/>
            <person name="Bloem J."/>
            <person name="Labutti K."/>
            <person name="Salamov A."/>
            <person name="Andreopoulos B."/>
            <person name="Baker S."/>
            <person name="Barry K."/>
            <person name="Bills G."/>
            <person name="Bluhm B."/>
            <person name="Cannon C."/>
            <person name="Castanera R."/>
            <person name="Culley D."/>
            <person name="Daum C."/>
            <person name="Ezra D."/>
            <person name="Gonzalez J."/>
            <person name="Henrissat B."/>
            <person name="Kuo A."/>
            <person name="Liang C."/>
            <person name="Lipzen A."/>
            <person name="Lutzoni F."/>
            <person name="Magnuson J."/>
            <person name="Mondo S."/>
            <person name="Nolan M."/>
            <person name="Ohm R."/>
            <person name="Pangilinan J."/>
            <person name="Park H.-J."/>
            <person name="Ramirez L."/>
            <person name="Alfaro M."/>
            <person name="Sun H."/>
            <person name="Tritt A."/>
            <person name="Yoshinaga Y."/>
            <person name="Zwiers L.-H."/>
            <person name="Turgeon B."/>
            <person name="Goodwin S."/>
            <person name="Spatafora J."/>
            <person name="Crous P."/>
            <person name="Grigoriev I."/>
        </authorList>
    </citation>
    <scope>NUCLEOTIDE SEQUENCE</scope>
    <source>
        <strain evidence="3">CBS 627.86</strain>
    </source>
</reference>
<dbReference type="AlphaFoldDB" id="A0A6A5ZJM6"/>
<accession>A0A6A5ZJM6</accession>
<keyword evidence="1" id="KW-0732">Signal</keyword>
<dbReference type="Proteomes" id="UP000799770">
    <property type="component" value="Unassembled WGS sequence"/>
</dbReference>
<protein>
    <recommendedName>
        <fullName evidence="2">DUF7907 domain-containing protein</fullName>
    </recommendedName>
</protein>
<feature type="domain" description="DUF7907" evidence="2">
    <location>
        <begin position="24"/>
        <end position="179"/>
    </location>
</feature>
<gene>
    <name evidence="3" type="ORF">BDV96DRAFT_597277</name>
</gene>
<keyword evidence="4" id="KW-1185">Reference proteome</keyword>
<dbReference type="InterPro" id="IPR057229">
    <property type="entry name" value="DUF7907"/>
</dbReference>
<proteinExistence type="predicted"/>
<sequence length="197" mass="21425">MQSNFILSLLASLAAASTTRAPNFAITASLPPNSPLKAAQGWNLTSYHITPCYDYAVFNNHEGRTFYANGTASNFSSHTSNILSDGGSPPWPWGTIISAANSTDSEGRRNVYINCGLGTPGLEVVSGRRGQAPSVSYGSGEFYVCNSTLLYGPAITLYYREKREETPESCSDVQLKTKCLDDATEHEFQRDSWCQEA</sequence>
<evidence type="ECO:0000313" key="3">
    <source>
        <dbReference type="EMBL" id="KAF2118451.1"/>
    </source>
</evidence>
<name>A0A6A5ZJM6_9PLEO</name>
<dbReference type="Pfam" id="PF25484">
    <property type="entry name" value="DUF7907"/>
    <property type="match status" value="1"/>
</dbReference>
<dbReference type="EMBL" id="ML977317">
    <property type="protein sequence ID" value="KAF2118451.1"/>
    <property type="molecule type" value="Genomic_DNA"/>
</dbReference>
<dbReference type="OrthoDB" id="3518533at2759"/>
<organism evidence="3 4">
    <name type="scientific">Lophiotrema nucula</name>
    <dbReference type="NCBI Taxonomy" id="690887"/>
    <lineage>
        <taxon>Eukaryota</taxon>
        <taxon>Fungi</taxon>
        <taxon>Dikarya</taxon>
        <taxon>Ascomycota</taxon>
        <taxon>Pezizomycotina</taxon>
        <taxon>Dothideomycetes</taxon>
        <taxon>Pleosporomycetidae</taxon>
        <taxon>Pleosporales</taxon>
        <taxon>Lophiotremataceae</taxon>
        <taxon>Lophiotrema</taxon>
    </lineage>
</organism>
<feature type="signal peptide" evidence="1">
    <location>
        <begin position="1"/>
        <end position="16"/>
    </location>
</feature>
<evidence type="ECO:0000313" key="4">
    <source>
        <dbReference type="Proteomes" id="UP000799770"/>
    </source>
</evidence>
<feature type="chain" id="PRO_5025677168" description="DUF7907 domain-containing protein" evidence="1">
    <location>
        <begin position="17"/>
        <end position="197"/>
    </location>
</feature>
<evidence type="ECO:0000256" key="1">
    <source>
        <dbReference type="SAM" id="SignalP"/>
    </source>
</evidence>
<evidence type="ECO:0000259" key="2">
    <source>
        <dbReference type="Pfam" id="PF25484"/>
    </source>
</evidence>